<evidence type="ECO:0000313" key="3">
    <source>
        <dbReference type="Proteomes" id="UP000499080"/>
    </source>
</evidence>
<gene>
    <name evidence="2" type="ORF">AVEN_73413_1</name>
</gene>
<protein>
    <submittedName>
        <fullName evidence="2">Uncharacterized protein</fullName>
    </submittedName>
</protein>
<reference evidence="2 3" key="1">
    <citation type="journal article" date="2019" name="Sci. Rep.">
        <title>Orb-weaving spider Araneus ventricosus genome elucidates the spidroin gene catalogue.</title>
        <authorList>
            <person name="Kono N."/>
            <person name="Nakamura H."/>
            <person name="Ohtoshi R."/>
            <person name="Moran D.A.P."/>
            <person name="Shinohara A."/>
            <person name="Yoshida Y."/>
            <person name="Fujiwara M."/>
            <person name="Mori M."/>
            <person name="Tomita M."/>
            <person name="Arakawa K."/>
        </authorList>
    </citation>
    <scope>NUCLEOTIDE SEQUENCE [LARGE SCALE GENOMIC DNA]</scope>
</reference>
<sequence length="93" mass="10620">MFLFQHLEIQLKKGNNYCLTSRNEQTAPVGGRGGLVIGTKAFKFHFHAYLPLLRDTKWGQNGAQTINHANNEPTHEKEIDDIREEEEEKKIGA</sequence>
<proteinExistence type="predicted"/>
<dbReference type="Proteomes" id="UP000499080">
    <property type="component" value="Unassembled WGS sequence"/>
</dbReference>
<comment type="caution">
    <text evidence="2">The sequence shown here is derived from an EMBL/GenBank/DDBJ whole genome shotgun (WGS) entry which is preliminary data.</text>
</comment>
<keyword evidence="3" id="KW-1185">Reference proteome</keyword>
<organism evidence="2 3">
    <name type="scientific">Araneus ventricosus</name>
    <name type="common">Orbweaver spider</name>
    <name type="synonym">Epeira ventricosa</name>
    <dbReference type="NCBI Taxonomy" id="182803"/>
    <lineage>
        <taxon>Eukaryota</taxon>
        <taxon>Metazoa</taxon>
        <taxon>Ecdysozoa</taxon>
        <taxon>Arthropoda</taxon>
        <taxon>Chelicerata</taxon>
        <taxon>Arachnida</taxon>
        <taxon>Araneae</taxon>
        <taxon>Araneomorphae</taxon>
        <taxon>Entelegynae</taxon>
        <taxon>Araneoidea</taxon>
        <taxon>Araneidae</taxon>
        <taxon>Araneus</taxon>
    </lineage>
</organism>
<accession>A0A4Y2PZ86</accession>
<evidence type="ECO:0000256" key="1">
    <source>
        <dbReference type="SAM" id="MobiDB-lite"/>
    </source>
</evidence>
<evidence type="ECO:0000313" key="2">
    <source>
        <dbReference type="EMBL" id="GBN56559.1"/>
    </source>
</evidence>
<dbReference type="EMBL" id="BGPR01012545">
    <property type="protein sequence ID" value="GBN56559.1"/>
    <property type="molecule type" value="Genomic_DNA"/>
</dbReference>
<dbReference type="AlphaFoldDB" id="A0A4Y2PZ86"/>
<name>A0A4Y2PZ86_ARAVE</name>
<feature type="region of interest" description="Disordered" evidence="1">
    <location>
        <begin position="63"/>
        <end position="93"/>
    </location>
</feature>
<feature type="compositionally biased region" description="Polar residues" evidence="1">
    <location>
        <begin position="63"/>
        <end position="72"/>
    </location>
</feature>